<comment type="caution">
    <text evidence="1">The sequence shown here is derived from an EMBL/GenBank/DDBJ whole genome shotgun (WGS) entry which is preliminary data.</text>
</comment>
<dbReference type="AlphaFoldDB" id="A0A0P7C8Q2"/>
<dbReference type="RefSeq" id="WP_055145008.1">
    <property type="nucleotide sequence ID" value="NZ_JXSZ01000005.1"/>
</dbReference>
<accession>A0A0P7C8Q2</accession>
<dbReference type="PATRIC" id="fig|1605367.3.peg.1438"/>
<reference evidence="1 2" key="1">
    <citation type="submission" date="2015-07" db="EMBL/GenBank/DDBJ databases">
        <title>The draft genome sequence of Leadbetterella sp. JN14-9.</title>
        <authorList>
            <person name="Liu Y."/>
            <person name="Du J."/>
            <person name="Shao Z."/>
        </authorList>
    </citation>
    <scope>NUCLEOTIDE SEQUENCE [LARGE SCALE GENOMIC DNA]</scope>
    <source>
        <strain evidence="1 2">JN14-9</strain>
    </source>
</reference>
<evidence type="ECO:0000313" key="2">
    <source>
        <dbReference type="Proteomes" id="UP000050454"/>
    </source>
</evidence>
<proteinExistence type="predicted"/>
<evidence type="ECO:0000313" key="1">
    <source>
        <dbReference type="EMBL" id="KPM50082.1"/>
    </source>
</evidence>
<organism evidence="1 2">
    <name type="scientific">Jiulongibacter sediminis</name>
    <dbReference type="NCBI Taxonomy" id="1605367"/>
    <lineage>
        <taxon>Bacteria</taxon>
        <taxon>Pseudomonadati</taxon>
        <taxon>Bacteroidota</taxon>
        <taxon>Cytophagia</taxon>
        <taxon>Cytophagales</taxon>
        <taxon>Leadbetterellaceae</taxon>
        <taxon>Jiulongibacter</taxon>
    </lineage>
</organism>
<dbReference type="EMBL" id="LGTQ01000005">
    <property type="protein sequence ID" value="KPM50082.1"/>
    <property type="molecule type" value="Genomic_DNA"/>
</dbReference>
<protein>
    <submittedName>
        <fullName evidence="1">Uncharacterized protein</fullName>
    </submittedName>
</protein>
<dbReference type="OrthoDB" id="853871at2"/>
<gene>
    <name evidence="1" type="ORF">AFM12_00550</name>
</gene>
<sequence>MTFTEYLISKKIDGSAFQKAEPERFDEWQKVFEQVHPESFTAQKKFLINPTRRKYTLAETQDSKK</sequence>
<dbReference type="Proteomes" id="UP000050454">
    <property type="component" value="Unassembled WGS sequence"/>
</dbReference>
<dbReference type="STRING" id="1605367.AFM12_00550"/>
<name>A0A0P7C8Q2_9BACT</name>
<keyword evidence="2" id="KW-1185">Reference proteome</keyword>